<reference evidence="2" key="1">
    <citation type="submission" date="2016-11" db="EMBL/GenBank/DDBJ databases">
        <authorList>
            <person name="Jaros S."/>
            <person name="Januszkiewicz K."/>
            <person name="Wedrychowicz H."/>
        </authorList>
    </citation>
    <scope>NUCLEOTIDE SEQUENCE [LARGE SCALE GENOMIC DNA]</scope>
    <source>
        <strain evidence="2">CGMCC 4.3555</strain>
    </source>
</reference>
<sequence length="234" mass="24773">MTTATTDGGPGAAALGDETPVVVELDGRASLPELTVLLHQGCDRAEDGRRAAALLLRLSNPGVWPEDLGIHQVNRWERAVRRLELLGALTVCTVDGMCGAAALDVLLAADRRIAGSGLRIMLHDRDGMPWPGMTLYRLAHQAGAAQTRRLLLRGDGPDAEAALALGLVDEISDDPARAEVVLGELGRVRPAEMAIRRRLVLEAMTTSYEDAIGPHLAACDRSLRGGGQAGELAL</sequence>
<gene>
    <name evidence="1" type="ORF">SAMN05216268_1139</name>
</gene>
<evidence type="ECO:0000313" key="1">
    <source>
        <dbReference type="EMBL" id="SHM66991.1"/>
    </source>
</evidence>
<dbReference type="SUPFAM" id="SSF52096">
    <property type="entry name" value="ClpP/crotonase"/>
    <property type="match status" value="1"/>
</dbReference>
<organism evidence="1 2">
    <name type="scientific">Streptomyces yunnanensis</name>
    <dbReference type="NCBI Taxonomy" id="156453"/>
    <lineage>
        <taxon>Bacteria</taxon>
        <taxon>Bacillati</taxon>
        <taxon>Actinomycetota</taxon>
        <taxon>Actinomycetes</taxon>
        <taxon>Kitasatosporales</taxon>
        <taxon>Streptomycetaceae</taxon>
        <taxon>Streptomyces</taxon>
    </lineage>
</organism>
<dbReference type="PANTHER" id="PTHR43459">
    <property type="entry name" value="ENOYL-COA HYDRATASE"/>
    <property type="match status" value="1"/>
</dbReference>
<dbReference type="Proteomes" id="UP000184388">
    <property type="component" value="Unassembled WGS sequence"/>
</dbReference>
<proteinExistence type="predicted"/>
<dbReference type="InterPro" id="IPR053545">
    <property type="entry name" value="Enoyl-CoA_hydratase-like"/>
</dbReference>
<dbReference type="EMBL" id="FRBK01000013">
    <property type="protein sequence ID" value="SHM66991.1"/>
    <property type="molecule type" value="Genomic_DNA"/>
</dbReference>
<name>A0A9X8N1Q3_9ACTN</name>
<dbReference type="NCBIfam" id="NF042431">
    <property type="entry name" value="EnCoAhydt_DpgB"/>
    <property type="match status" value="1"/>
</dbReference>
<evidence type="ECO:0000313" key="2">
    <source>
        <dbReference type="Proteomes" id="UP000184388"/>
    </source>
</evidence>
<dbReference type="PANTHER" id="PTHR43459:SF1">
    <property type="entry name" value="EG:BACN32G11.4 PROTEIN"/>
    <property type="match status" value="1"/>
</dbReference>
<comment type="caution">
    <text evidence="1">The sequence shown here is derived from an EMBL/GenBank/DDBJ whole genome shotgun (WGS) entry which is preliminary data.</text>
</comment>
<accession>A0A9X8N1Q3</accession>
<protein>
    <submittedName>
        <fullName evidence="1">(3,5-dihydroxycyclohex-3-enyl)acetyl-CoA dehydratase subunit B</fullName>
    </submittedName>
</protein>
<dbReference type="Gene3D" id="3.90.226.10">
    <property type="entry name" value="2-enoyl-CoA Hydratase, Chain A, domain 1"/>
    <property type="match status" value="1"/>
</dbReference>
<dbReference type="InterPro" id="IPR029045">
    <property type="entry name" value="ClpP/crotonase-like_dom_sf"/>
</dbReference>
<dbReference type="AlphaFoldDB" id="A0A9X8N1Q3"/>
<dbReference type="RefSeq" id="WP_143179677.1">
    <property type="nucleotide sequence ID" value="NZ_FRBK01000013.1"/>
</dbReference>